<proteinExistence type="predicted"/>
<protein>
    <submittedName>
        <fullName evidence="1">Uncharacterized protein</fullName>
    </submittedName>
</protein>
<reference evidence="1" key="1">
    <citation type="submission" date="2022-08" db="EMBL/GenBank/DDBJ databases">
        <title>Genome Sequence of Fusarium decemcellulare.</title>
        <authorList>
            <person name="Buettner E."/>
        </authorList>
    </citation>
    <scope>NUCLEOTIDE SEQUENCE</scope>
    <source>
        <strain evidence="1">Babe19</strain>
    </source>
</reference>
<comment type="caution">
    <text evidence="1">The sequence shown here is derived from an EMBL/GenBank/DDBJ whole genome shotgun (WGS) entry which is preliminary data.</text>
</comment>
<evidence type="ECO:0000313" key="1">
    <source>
        <dbReference type="EMBL" id="KAJ3544098.1"/>
    </source>
</evidence>
<evidence type="ECO:0000313" key="2">
    <source>
        <dbReference type="Proteomes" id="UP001148629"/>
    </source>
</evidence>
<accession>A0ACC1SQ10</accession>
<dbReference type="Proteomes" id="UP001148629">
    <property type="component" value="Unassembled WGS sequence"/>
</dbReference>
<dbReference type="EMBL" id="JANRMS010000212">
    <property type="protein sequence ID" value="KAJ3544098.1"/>
    <property type="molecule type" value="Genomic_DNA"/>
</dbReference>
<organism evidence="1 2">
    <name type="scientific">Fusarium decemcellulare</name>
    <dbReference type="NCBI Taxonomy" id="57161"/>
    <lineage>
        <taxon>Eukaryota</taxon>
        <taxon>Fungi</taxon>
        <taxon>Dikarya</taxon>
        <taxon>Ascomycota</taxon>
        <taxon>Pezizomycotina</taxon>
        <taxon>Sordariomycetes</taxon>
        <taxon>Hypocreomycetidae</taxon>
        <taxon>Hypocreales</taxon>
        <taxon>Nectriaceae</taxon>
        <taxon>Fusarium</taxon>
        <taxon>Fusarium decemcellulare species complex</taxon>
    </lineage>
</organism>
<sequence>MSKYLSFTAKSLALLLATTVVANPIDQLYREVLQKRDPPRALDASATDEEKKWQPAMDFDTDGCYNVPAIDRDGNVSPGQKAWMQYDFSKNCRDESDLDNNNVYVRTRCNSGWCAYLYAYYFEKDVGSPGVIGPAGGHTHDWEHVVVFVKDNEGAQVVAVSQHSDYETRKAGDARWHEDTHVKVVYHKDGGFTHAFRFANSGDDNIENHKKVWFFGALVGYNGFPSAEVRDKLMSYDFGSASLAIKDSSFKLNLDRARDDSNDGTNNMVPGFDSGRDQ</sequence>
<name>A0ACC1SQ10_9HYPO</name>
<gene>
    <name evidence="1" type="ORF">NM208_g3230</name>
</gene>
<keyword evidence="2" id="KW-1185">Reference proteome</keyword>